<proteinExistence type="predicted"/>
<organism evidence="1 2">
    <name type="scientific">Naganishia onofrii</name>
    <dbReference type="NCBI Taxonomy" id="1851511"/>
    <lineage>
        <taxon>Eukaryota</taxon>
        <taxon>Fungi</taxon>
        <taxon>Dikarya</taxon>
        <taxon>Basidiomycota</taxon>
        <taxon>Agaricomycotina</taxon>
        <taxon>Tremellomycetes</taxon>
        <taxon>Filobasidiales</taxon>
        <taxon>Filobasidiaceae</taxon>
        <taxon>Naganishia</taxon>
    </lineage>
</organism>
<keyword evidence="2" id="KW-1185">Reference proteome</keyword>
<protein>
    <submittedName>
        <fullName evidence="1">Uncharacterized protein</fullName>
    </submittedName>
</protein>
<reference evidence="1" key="1">
    <citation type="submission" date="2023-04" db="EMBL/GenBank/DDBJ databases">
        <title>Draft Genome sequencing of Naganishia species isolated from polar environments using Oxford Nanopore Technology.</title>
        <authorList>
            <person name="Leo P."/>
            <person name="Venkateswaran K."/>
        </authorList>
    </citation>
    <scope>NUCLEOTIDE SEQUENCE</scope>
    <source>
        <strain evidence="1">DBVPG 5303</strain>
    </source>
</reference>
<dbReference type="EMBL" id="JASBWV010000008">
    <property type="protein sequence ID" value="KAJ9124884.1"/>
    <property type="molecule type" value="Genomic_DNA"/>
</dbReference>
<sequence>MTLTLGEEDPPLEASSGLSLQQAREQSKSIWARDLQGIYEHAKERFADVQWVANTSVDSSDDEQAEILADHTGAIPSDAVDAILSAENPRYLDDADAIFGHKAIIYARAPKAFKDRYFPVSAAGVLSSQKYGGIPIPERPTATSASTPNLHEQKQGVGRARSTSSFAFLPPTKSWIDDDETNALNQLSTSGRGVSTLSHHGTPEMLKETLEWLYTAKVPAEQDTPALEFIKLGRSEHARDGFGEDDGETQNLGLMSAKGVNGVDMVGAKTFKMCQLRLAQDLTYMWRSKLYTDIRIRISTPGNRRNAVNDGLPRGPPSAFKIPSQTLRRPTSFSSAQVVNHSRSSTRNENLECDMDDIAIKGDEETVFTAHRFILCSRSPYFHQVLLNSGAFQSHPAAARHTDGVDQDYIPEITLPSPPFTPMATYFTLGYLYSGSLSFSNKTFDLPTAFSITKSAMFLEVDPLVAELHAIIRDDLCHGLKYPVFWNGKKIGGCACKKCIKRIPKVLRFAQAPDVQATELKRDAMEYLSQGWAECWSKDLASLDEDVQDDLLERISSRISANRLVAMYSKLAIAEVKMDAEKGEWVEVLHEWLDALRTTTRQKLIFEFQDVAADTAFLDLLTDNGMDRALRDVILRDLTETVSKSDFCHHAARVYQVRITKKAVQVLTAHVRVLQVLVDKLLKSTVGPEHLPLLPYESSGRQAIEETKVEVLAVIRRRWLQMRPLASFDGLEDWILEEISSELQVAPRELLQPKTPEKRKPTIEVKSTSAVPKARIPLQNQSQKTDVPTRDCRGTAKTSEIRESVQRRAASGVPVAATHARVPSTLSHRRSQPHDATSFTGSAGSDENRVLASSSTSSTSFRRMPSSVTVNAGSPTPSLVPTRQRTVTVVSNPAETSVQSVHLRVGSGRAAHEAVDPKPSTSARISSVSSPAARGIKSVTRASAPIAPNHTTGAPSKVSVPSRQVLDPTSVTRQAGTTGRVAGAVARITANTLKPLITPTSGLQSNNTLRSTASSASLRARERTMNKSESSPMRSENASLRLAKQASTSTASSPKTLVMSSNKDATHLPVRKATTMLATSRSANIQGHHKVHSPTGNTGITSSIARRPELDSPLRKVQSIRSTPPIEDRIIPKDQDSGSTTLITDVSGKTMSPNFSPPHHPADESSGPEPPSKALRPLRLVEKRNSIVNSLDEYTVVINDSRSSACLPIRTSEQSLDLARSGLSSNAPRSVLSSLTGIEMLNSQASFDSSLAEHGMRRSKYGSGLGANSGVESQRLPPKDTNLGSDLRTPSLSDKYHPASAFDPPSRIPSISVVELAEEEEDDCIPCDRSKGITLTIGIPCVISLNPSASNGKTQHNAFGSSRSRLRAICRYIGLVDGMAGEWVGVEVNPASLNRIKDLLDSEDGRVPPAIGPHDGSSNNIRYYRIRKDPPSSLDFPRRSVSRPASPLNEIGIPTLSFRTLAPHQPRNTGKELAGMPIASPTISLQNRHRTSSGGVALPTTLLSMDASMSILHERNPESSWISHVASGVEFVTKCGLWVRPADVVFIPGAND</sequence>
<accession>A0ACC2XLH4</accession>
<evidence type="ECO:0000313" key="1">
    <source>
        <dbReference type="EMBL" id="KAJ9124884.1"/>
    </source>
</evidence>
<name>A0ACC2XLH4_9TREE</name>
<gene>
    <name evidence="1" type="ORF">QFC24_002813</name>
</gene>
<dbReference type="Proteomes" id="UP001234202">
    <property type="component" value="Unassembled WGS sequence"/>
</dbReference>
<evidence type="ECO:0000313" key="2">
    <source>
        <dbReference type="Proteomes" id="UP001234202"/>
    </source>
</evidence>
<comment type="caution">
    <text evidence="1">The sequence shown here is derived from an EMBL/GenBank/DDBJ whole genome shotgun (WGS) entry which is preliminary data.</text>
</comment>